<gene>
    <name evidence="2" type="ORF">RS030_111900</name>
</gene>
<dbReference type="Proteomes" id="UP001311799">
    <property type="component" value="Unassembled WGS sequence"/>
</dbReference>
<evidence type="ECO:0000313" key="2">
    <source>
        <dbReference type="EMBL" id="KAK6591065.1"/>
    </source>
</evidence>
<organism evidence="2 3">
    <name type="scientific">Cryptosporidium xiaoi</name>
    <dbReference type="NCBI Taxonomy" id="659607"/>
    <lineage>
        <taxon>Eukaryota</taxon>
        <taxon>Sar</taxon>
        <taxon>Alveolata</taxon>
        <taxon>Apicomplexa</taxon>
        <taxon>Conoidasida</taxon>
        <taxon>Coccidia</taxon>
        <taxon>Eucoccidiorida</taxon>
        <taxon>Eimeriorina</taxon>
        <taxon>Cryptosporidiidae</taxon>
        <taxon>Cryptosporidium</taxon>
    </lineage>
</organism>
<keyword evidence="3" id="KW-1185">Reference proteome</keyword>
<keyword evidence="1" id="KW-0175">Coiled coil</keyword>
<evidence type="ECO:0000313" key="3">
    <source>
        <dbReference type="Proteomes" id="UP001311799"/>
    </source>
</evidence>
<protein>
    <recommendedName>
        <fullName evidence="4">Reticulocyte binding protein</fullName>
    </recommendedName>
</protein>
<sequence length="1017" mass="120569">MVESEINNEIKITNESTSPSNLDNNITFGNNLNITNTSLTHYDYIHVGDINVYKAIENDTLKKLIRIDLIDSVLNSTILQIDTFKSALTIHNNTEYSNLDNKFNETYTKYKKDVMLILKNFDLEKEKMFENINIESQKKLYSLIKGNTTFFNEKGERGNYDNIDNTPINYINGLNLDIWNEMLDLFTSLSISLLNNNKSTRNDKVGIDGYLNRNNIIDISRRLNNMLLSTLKITEKSNCNQIAWNLIYEDASVITGNYYWMIKKQIKKYQSSTLILLSKNSQIINEYNSIMEKFGALDSNIKGLLDLLINARSNKLNSLVTAEDVYNDIKSLREYSLELNDQHNKWIVRNIWLMKPLISWFETTITLLYKIWLDILKSVLSSKIRNIADFIKTINKDLGGDILKMKTLFDKSLIYFESLISSLNNRLISMRNDIKSEIFLNVLNKLNKHYEYLNIEYKKIINEIVAIVMNEFEVNNENGVSKLSVYSYYKQFFNYLSDLLNTIWNPDLLNPFKFDKNSEYHLSITNDLFKKVSTYLNSEIVIKSSSLDNNINKLRYFNEMMFPEFILQMNILNNEFDKYQTTGRYNEEVLHLLTNRIYLNNYIQKCNISPNNQHYNLFNIDNIYNAIYKKNSMWQFEKRFIEDNNELQNLTVDYILNNKARSLLVDYYDYMDNLHRNSNQERNDVVRLNSQYLSDLREIMNKLVALKKKMNSTEKEYSNIDKFFEERTIKHKNKIEEYIKEIEEIFKNLTNIDDTKLESIIRESKKMLDKYGYNILDRKIQHQRRVDNNTQISTINKYKIELKKYKENINKHSTIIKKIASYNFEIKVLEEHINMIEKYLDHLEGQINLYCNRINKDSDKISRSLYILKYIIRKKRPDTQCERLILDFSSAKSNVSDLTKEYKAIVTEFVSNINLCREIQDTTKNYKELVYDYQKTKENINNLRKITYSKSFNDGTYIIDKNMRKLSQKSKLISKELLCYFDSISTPGVTIYIEEIKKMMFKLQNTLEKEIKDSLYN</sequence>
<evidence type="ECO:0008006" key="4">
    <source>
        <dbReference type="Google" id="ProtNLM"/>
    </source>
</evidence>
<accession>A0AAV9Y4M5</accession>
<feature type="coiled-coil region" evidence="1">
    <location>
        <begin position="671"/>
        <end position="716"/>
    </location>
</feature>
<feature type="coiled-coil region" evidence="1">
    <location>
        <begin position="795"/>
        <end position="846"/>
    </location>
</feature>
<dbReference type="EMBL" id="JAWDEY010000002">
    <property type="protein sequence ID" value="KAK6591065.1"/>
    <property type="molecule type" value="Genomic_DNA"/>
</dbReference>
<name>A0AAV9Y4M5_9CRYT</name>
<proteinExistence type="predicted"/>
<reference evidence="2 3" key="1">
    <citation type="submission" date="2023-10" db="EMBL/GenBank/DDBJ databases">
        <title>Comparative genomics analysis reveals potential genetic determinants of host preference in Cryptosporidium xiaoi.</title>
        <authorList>
            <person name="Xiao L."/>
            <person name="Li J."/>
        </authorList>
    </citation>
    <scope>NUCLEOTIDE SEQUENCE [LARGE SCALE GENOMIC DNA]</scope>
    <source>
        <strain evidence="2 3">52996</strain>
    </source>
</reference>
<comment type="caution">
    <text evidence="2">The sequence shown here is derived from an EMBL/GenBank/DDBJ whole genome shotgun (WGS) entry which is preliminary data.</text>
</comment>
<dbReference type="AlphaFoldDB" id="A0AAV9Y4M5"/>
<evidence type="ECO:0000256" key="1">
    <source>
        <dbReference type="SAM" id="Coils"/>
    </source>
</evidence>